<dbReference type="AlphaFoldDB" id="A0A7M5V970"/>
<dbReference type="GO" id="GO:0005739">
    <property type="term" value="C:mitochondrion"/>
    <property type="evidence" value="ECO:0007669"/>
    <property type="project" value="UniProtKB-SubCell"/>
</dbReference>
<name>A0A7M5V970_9CNID</name>
<evidence type="ECO:0000259" key="4">
    <source>
        <dbReference type="Pfam" id="PF10644"/>
    </source>
</evidence>
<dbReference type="RefSeq" id="XP_066915144.1">
    <property type="nucleotide sequence ID" value="XM_067059043.1"/>
</dbReference>
<dbReference type="InterPro" id="IPR036525">
    <property type="entry name" value="Tubulin/FtsZ_GTPase_sf"/>
</dbReference>
<proteinExistence type="inferred from homology"/>
<organism evidence="6 7">
    <name type="scientific">Clytia hemisphaerica</name>
    <dbReference type="NCBI Taxonomy" id="252671"/>
    <lineage>
        <taxon>Eukaryota</taxon>
        <taxon>Metazoa</taxon>
        <taxon>Cnidaria</taxon>
        <taxon>Hydrozoa</taxon>
        <taxon>Hydroidolina</taxon>
        <taxon>Leptothecata</taxon>
        <taxon>Obeliida</taxon>
        <taxon>Clytiidae</taxon>
        <taxon>Clytia</taxon>
    </lineage>
</organism>
<evidence type="ECO:0000313" key="7">
    <source>
        <dbReference type="Proteomes" id="UP000594262"/>
    </source>
</evidence>
<keyword evidence="7" id="KW-1185">Reference proteome</keyword>
<feature type="domain" description="Misato Segment II tubulin-like" evidence="4">
    <location>
        <begin position="5"/>
        <end position="117"/>
    </location>
</feature>
<evidence type="ECO:0008006" key="8">
    <source>
        <dbReference type="Google" id="ProtNLM"/>
    </source>
</evidence>
<dbReference type="PANTHER" id="PTHR13391:SF0">
    <property type="entry name" value="PROTEIN MISATO HOMOLOG 1"/>
    <property type="match status" value="1"/>
</dbReference>
<dbReference type="GeneID" id="136802324"/>
<sequence length="541" mass="62452">MSINEIITLQFGNYSNFVGTHYWNSHQKRLLERENSTEDNRNYITKLFRESQSSRTRFVPRAICFDLKTKLQTLKQDGTFADEDDISDGFTTGAQDVGDIVTYNEPKIEQNDFVKQVQSGEFDQNGKVKFEFESEVKTWSDYMTYELDNHSIQLLSENYNDGDDFKFFGKGQDEYKNIEDDFEDYLHYWAEECDYLEGFQLMSDLHNGYTGLQSKVLEYLADDYNKKSRLSFMNWSTSTTSKDEKDDFDVIYQYLNVALSLQTMKNYNSLSVFQGMQSDYFKSCDGGIQIPYVEYQNDLAYHTSAILAAALDSTTIPLYQTQGTMTMSELCHHVSHGKWKLAGTSFGLPLQGSLSDGNTLFDTMLSAKGFYNGMSTCLFPNLKDVALKPNSQLVVLQNLSSDLVCPDQIDSKILQGLGLNRNVFNRHPMSVLEYFSERFYPCKTTLTKLYYSTDKLRQDQPFPDLIKGEKNPTTFSSLYTSPCFYDFLHGIVMALRRMNLHKVHAIQEFGLDRDIITELTEDLVQIAQTYNYEKAFHELEE</sequence>
<dbReference type="PANTHER" id="PTHR13391">
    <property type="entry name" value="MITOCHONDRIAL DISTRIBUTION REGULATOR MISATO"/>
    <property type="match status" value="1"/>
</dbReference>
<evidence type="ECO:0000256" key="2">
    <source>
        <dbReference type="ARBA" id="ARBA00008507"/>
    </source>
</evidence>
<dbReference type="Gene3D" id="3.40.50.1440">
    <property type="entry name" value="Tubulin/FtsZ, GTPase domain"/>
    <property type="match status" value="1"/>
</dbReference>
<dbReference type="Pfam" id="PF10644">
    <property type="entry name" value="Misat_Tub_SegII"/>
    <property type="match status" value="1"/>
</dbReference>
<dbReference type="EnsemblMetazoa" id="CLYHEMT004642.1">
    <property type="protein sequence ID" value="CLYHEMP004642.1"/>
    <property type="gene ID" value="CLYHEMG004642"/>
</dbReference>
<dbReference type="OrthoDB" id="271881at2759"/>
<evidence type="ECO:0000256" key="1">
    <source>
        <dbReference type="ARBA" id="ARBA00004173"/>
    </source>
</evidence>
<evidence type="ECO:0000259" key="5">
    <source>
        <dbReference type="Pfam" id="PF14881"/>
    </source>
</evidence>
<feature type="domain" description="DML1/Misato tubulin" evidence="5">
    <location>
        <begin position="134"/>
        <end position="317"/>
    </location>
</feature>
<evidence type="ECO:0000313" key="6">
    <source>
        <dbReference type="EnsemblMetazoa" id="CLYHEMP004642.1"/>
    </source>
</evidence>
<dbReference type="InterPro" id="IPR019605">
    <property type="entry name" value="Misato_II_tubulin-like"/>
</dbReference>
<keyword evidence="3" id="KW-0496">Mitochondrion</keyword>
<dbReference type="InterPro" id="IPR049942">
    <property type="entry name" value="DML1/Misato"/>
</dbReference>
<protein>
    <recommendedName>
        <fullName evidence="8">Protein misato</fullName>
    </recommendedName>
</protein>
<dbReference type="InterPro" id="IPR029209">
    <property type="entry name" value="DML1/Misato_tubulin"/>
</dbReference>
<comment type="subcellular location">
    <subcellularLocation>
        <location evidence="1">Mitochondrion</location>
    </subcellularLocation>
</comment>
<comment type="similarity">
    <text evidence="2">Belongs to the misato family.</text>
</comment>
<reference evidence="6" key="1">
    <citation type="submission" date="2021-01" db="UniProtKB">
        <authorList>
            <consortium name="EnsemblMetazoa"/>
        </authorList>
    </citation>
    <scope>IDENTIFICATION</scope>
</reference>
<evidence type="ECO:0000256" key="3">
    <source>
        <dbReference type="ARBA" id="ARBA00023128"/>
    </source>
</evidence>
<accession>A0A7M5V970</accession>
<dbReference type="Proteomes" id="UP000594262">
    <property type="component" value="Unplaced"/>
</dbReference>
<dbReference type="SUPFAM" id="SSF52490">
    <property type="entry name" value="Tubulin nucleotide-binding domain-like"/>
    <property type="match status" value="1"/>
</dbReference>
<dbReference type="Pfam" id="PF14881">
    <property type="entry name" value="Tubulin_3"/>
    <property type="match status" value="1"/>
</dbReference>
<dbReference type="GO" id="GO:0007005">
    <property type="term" value="P:mitochondrion organization"/>
    <property type="evidence" value="ECO:0007669"/>
    <property type="project" value="InterPro"/>
</dbReference>